<name>A0AAV4T8B1_9ARAC</name>
<reference evidence="1 2" key="1">
    <citation type="submission" date="2021-06" db="EMBL/GenBank/DDBJ databases">
        <title>Caerostris darwini draft genome.</title>
        <authorList>
            <person name="Kono N."/>
            <person name="Arakawa K."/>
        </authorList>
    </citation>
    <scope>NUCLEOTIDE SEQUENCE [LARGE SCALE GENOMIC DNA]</scope>
</reference>
<comment type="caution">
    <text evidence="1">The sequence shown here is derived from an EMBL/GenBank/DDBJ whole genome shotgun (WGS) entry which is preliminary data.</text>
</comment>
<proteinExistence type="predicted"/>
<keyword evidence="2" id="KW-1185">Reference proteome</keyword>
<organism evidence="1 2">
    <name type="scientific">Caerostris darwini</name>
    <dbReference type="NCBI Taxonomy" id="1538125"/>
    <lineage>
        <taxon>Eukaryota</taxon>
        <taxon>Metazoa</taxon>
        <taxon>Ecdysozoa</taxon>
        <taxon>Arthropoda</taxon>
        <taxon>Chelicerata</taxon>
        <taxon>Arachnida</taxon>
        <taxon>Araneae</taxon>
        <taxon>Araneomorphae</taxon>
        <taxon>Entelegynae</taxon>
        <taxon>Araneoidea</taxon>
        <taxon>Araneidae</taxon>
        <taxon>Caerostris</taxon>
    </lineage>
</organism>
<protein>
    <submittedName>
        <fullName evidence="1">Uncharacterized protein</fullName>
    </submittedName>
</protein>
<evidence type="ECO:0000313" key="1">
    <source>
        <dbReference type="EMBL" id="GIY41536.1"/>
    </source>
</evidence>
<dbReference type="AlphaFoldDB" id="A0AAV4T8B1"/>
<dbReference type="EMBL" id="BPLQ01009077">
    <property type="protein sequence ID" value="GIY41536.1"/>
    <property type="molecule type" value="Genomic_DNA"/>
</dbReference>
<dbReference type="Proteomes" id="UP001054837">
    <property type="component" value="Unassembled WGS sequence"/>
</dbReference>
<sequence length="66" mass="7565">MAHHPSEHLPETLMTLFLHVSQRSAQPKMNQILKMAEDEDVLKILLATDCHLGYLEAMQLEVLIQL</sequence>
<evidence type="ECO:0000313" key="2">
    <source>
        <dbReference type="Proteomes" id="UP001054837"/>
    </source>
</evidence>
<accession>A0AAV4T8B1</accession>
<gene>
    <name evidence="1" type="ORF">CDAR_553451</name>
</gene>